<reference evidence="2" key="3">
    <citation type="submission" date="2023-05" db="EMBL/GenBank/DDBJ databases">
        <authorList>
            <person name="Smith C.H."/>
        </authorList>
    </citation>
    <scope>NUCLEOTIDE SEQUENCE</scope>
    <source>
        <strain evidence="2">CHS0354</strain>
        <tissue evidence="2">Mantle</tissue>
    </source>
</reference>
<gene>
    <name evidence="2" type="ORF">CHS0354_013475</name>
</gene>
<proteinExistence type="predicted"/>
<feature type="region of interest" description="Disordered" evidence="1">
    <location>
        <begin position="1"/>
        <end position="32"/>
    </location>
</feature>
<evidence type="ECO:0000313" key="3">
    <source>
        <dbReference type="Proteomes" id="UP001195483"/>
    </source>
</evidence>
<dbReference type="AlphaFoldDB" id="A0AAE0T9H8"/>
<organism evidence="2 3">
    <name type="scientific">Potamilus streckersoni</name>
    <dbReference type="NCBI Taxonomy" id="2493646"/>
    <lineage>
        <taxon>Eukaryota</taxon>
        <taxon>Metazoa</taxon>
        <taxon>Spiralia</taxon>
        <taxon>Lophotrochozoa</taxon>
        <taxon>Mollusca</taxon>
        <taxon>Bivalvia</taxon>
        <taxon>Autobranchia</taxon>
        <taxon>Heteroconchia</taxon>
        <taxon>Palaeoheterodonta</taxon>
        <taxon>Unionida</taxon>
        <taxon>Unionoidea</taxon>
        <taxon>Unionidae</taxon>
        <taxon>Ambleminae</taxon>
        <taxon>Lampsilini</taxon>
        <taxon>Potamilus</taxon>
    </lineage>
</organism>
<dbReference type="EMBL" id="JAEAOA010000820">
    <property type="protein sequence ID" value="KAK3605678.1"/>
    <property type="molecule type" value="Genomic_DNA"/>
</dbReference>
<keyword evidence="3" id="KW-1185">Reference proteome</keyword>
<sequence>MGPTTGTPFGTGPGTMTGTGTETGKRHINWRSDVSDSSGWKFRYWNGNGN</sequence>
<protein>
    <submittedName>
        <fullName evidence="2">Uncharacterized protein</fullName>
    </submittedName>
</protein>
<accession>A0AAE0T9H8</accession>
<reference evidence="2" key="2">
    <citation type="journal article" date="2021" name="Genome Biol. Evol.">
        <title>Developing a high-quality reference genome for a parasitic bivalve with doubly uniparental inheritance (Bivalvia: Unionida).</title>
        <authorList>
            <person name="Smith C.H."/>
        </authorList>
    </citation>
    <scope>NUCLEOTIDE SEQUENCE</scope>
    <source>
        <strain evidence="2">CHS0354</strain>
        <tissue evidence="2">Mantle</tissue>
    </source>
</reference>
<reference evidence="2" key="1">
    <citation type="journal article" date="2021" name="Genome Biol. Evol.">
        <title>A High-Quality Reference Genome for a Parasitic Bivalve with Doubly Uniparental Inheritance (Bivalvia: Unionida).</title>
        <authorList>
            <person name="Smith C.H."/>
        </authorList>
    </citation>
    <scope>NUCLEOTIDE SEQUENCE</scope>
    <source>
        <strain evidence="2">CHS0354</strain>
    </source>
</reference>
<name>A0AAE0T9H8_9BIVA</name>
<evidence type="ECO:0000256" key="1">
    <source>
        <dbReference type="SAM" id="MobiDB-lite"/>
    </source>
</evidence>
<comment type="caution">
    <text evidence="2">The sequence shown here is derived from an EMBL/GenBank/DDBJ whole genome shotgun (WGS) entry which is preliminary data.</text>
</comment>
<evidence type="ECO:0000313" key="2">
    <source>
        <dbReference type="EMBL" id="KAK3605678.1"/>
    </source>
</evidence>
<dbReference type="Proteomes" id="UP001195483">
    <property type="component" value="Unassembled WGS sequence"/>
</dbReference>